<organism evidence="1 2">
    <name type="scientific">Nicrophorus vespilloides</name>
    <name type="common">Boreal carrion beetle</name>
    <dbReference type="NCBI Taxonomy" id="110193"/>
    <lineage>
        <taxon>Eukaryota</taxon>
        <taxon>Metazoa</taxon>
        <taxon>Ecdysozoa</taxon>
        <taxon>Arthropoda</taxon>
        <taxon>Hexapoda</taxon>
        <taxon>Insecta</taxon>
        <taxon>Pterygota</taxon>
        <taxon>Neoptera</taxon>
        <taxon>Endopterygota</taxon>
        <taxon>Coleoptera</taxon>
        <taxon>Polyphaga</taxon>
        <taxon>Staphyliniformia</taxon>
        <taxon>Silphidae</taxon>
        <taxon>Nicrophorinae</taxon>
        <taxon>Nicrophorus</taxon>
    </lineage>
</organism>
<accession>A0ABM1NAS2</accession>
<dbReference type="Gene3D" id="1.10.3450.30">
    <property type="match status" value="1"/>
</dbReference>
<sequence>MEKDDEFLHGYFNFISQLCFDKAKEHVEKEKEANKSALNQSLTWAMILAQLQQIALAEKSYMEIGFLQNKNKGFLRKDNSLRAIYETIKYDMKKIEETSKQSQNDQKYASIGLNIDQFLNARMSLIDFYDKMYLNSANSILRYNDMLQTINILIQKNVDMFTDIRFTPIKAVFSLECSILEQLFKALTELQRLQFLPSLSLIHGAHTQLAAWENKIQNRETWKLGFLKNNQLPALFQWHLKLKGAVLSKFSLFFHDTLASQTSNNEMRQMCSKLHFDYYNKMASFQKKYDAVSVLFLSPSQVSCDTTDYESFPVIVACPPRPPPIIDMILKLIADFTTDLEIPDKVIFKYIVEDKYMFIITTLEPNIYLIITFESKKTEKDTYITNFITDICANLRCTKIFTGIKNHAK</sequence>
<keyword evidence="1" id="KW-1185">Reference proteome</keyword>
<dbReference type="Pfam" id="PF09404">
    <property type="entry name" value="C12orf66_like"/>
    <property type="match status" value="1"/>
</dbReference>
<evidence type="ECO:0000313" key="1">
    <source>
        <dbReference type="Proteomes" id="UP000695000"/>
    </source>
</evidence>
<dbReference type="PANTHER" id="PTHR31581:SF1">
    <property type="entry name" value="KICSTOR SUBUNIT 2"/>
    <property type="match status" value="1"/>
</dbReference>
<dbReference type="SUPFAM" id="SSF158548">
    <property type="entry name" value="FLJ32549 domain-like"/>
    <property type="match status" value="1"/>
</dbReference>
<dbReference type="InterPro" id="IPR038060">
    <property type="entry name" value="C12orf66-like_central_sf"/>
</dbReference>
<dbReference type="Proteomes" id="UP000695000">
    <property type="component" value="Unplaced"/>
</dbReference>
<evidence type="ECO:0000313" key="2">
    <source>
        <dbReference type="RefSeq" id="XP_017783922.1"/>
    </source>
</evidence>
<dbReference type="RefSeq" id="XP_017783922.1">
    <property type="nucleotide sequence ID" value="XM_017928433.1"/>
</dbReference>
<dbReference type="InterPro" id="IPR018544">
    <property type="entry name" value="KICS_2"/>
</dbReference>
<protein>
    <submittedName>
        <fullName evidence="2">UPF0536 protein C12orf66 homolog</fullName>
    </submittedName>
</protein>
<proteinExistence type="predicted"/>
<name>A0ABM1NAS2_NICVS</name>
<gene>
    <name evidence="2" type="primary">LOC108567774</name>
</gene>
<dbReference type="PANTHER" id="PTHR31581">
    <property type="entry name" value="KICSTOR COMPLEX PROTEIN C12ORF66"/>
    <property type="match status" value="1"/>
</dbReference>
<dbReference type="SUPFAM" id="SSF160651">
    <property type="entry name" value="FLJ32549 C-terminal domain-like"/>
    <property type="match status" value="1"/>
</dbReference>
<reference evidence="2" key="1">
    <citation type="submission" date="2025-08" db="UniProtKB">
        <authorList>
            <consortium name="RefSeq"/>
        </authorList>
    </citation>
    <scope>IDENTIFICATION</scope>
    <source>
        <tissue evidence="2">Whole Larva</tissue>
    </source>
</reference>
<dbReference type="GeneID" id="108567774"/>